<dbReference type="InterPro" id="IPR011250">
    <property type="entry name" value="OMP/PagP_B-barrel"/>
</dbReference>
<dbReference type="PANTHER" id="PTHR34001:SF3">
    <property type="entry name" value="BLL7405 PROTEIN"/>
    <property type="match status" value="1"/>
</dbReference>
<dbReference type="AlphaFoldDB" id="A0A8I1KJG5"/>
<gene>
    <name evidence="3" type="ORF">JDN41_09175</name>
</gene>
<sequence>MRKLSAPLLGLTLTSALALSAQAADVYRGGGLKDVPEVIPVQTWTGFYIGGNVGGAFVDNNNKNRWYDGDGPWHTEKVKVDHEWTRVTVYDGNDFWANRNGDDSYFIGGVQAGFNWQRVGSPLVVGFEVDADFSDNVDYLVSARGKLGFGFQNVLLYATGGGAWIGLNNDNKFDYGGEGWTSGWGDNVVDHTYTVSRRDNDKNFAGWVVGGGIDFKPGTFGLFNFLGSNVSFGVLGLYYNFENANNRSWDVYNDNGQYWRYGNKDDLDFWTVTARLNWNFGGDYAVAAVPLK</sequence>
<evidence type="ECO:0000313" key="4">
    <source>
        <dbReference type="Proteomes" id="UP000623250"/>
    </source>
</evidence>
<dbReference type="RefSeq" id="WP_037232995.1">
    <property type="nucleotide sequence ID" value="NZ_JAEMUK010000016.1"/>
</dbReference>
<dbReference type="InterPro" id="IPR051692">
    <property type="entry name" value="OMP-like"/>
</dbReference>
<evidence type="ECO:0008006" key="5">
    <source>
        <dbReference type="Google" id="ProtNLM"/>
    </source>
</evidence>
<comment type="caution">
    <text evidence="3">The sequence shown here is derived from an EMBL/GenBank/DDBJ whole genome shotgun (WGS) entry which is preliminary data.</text>
</comment>
<keyword evidence="2" id="KW-0732">Signal</keyword>
<feature type="chain" id="PRO_5034239673" description="Porin" evidence="2">
    <location>
        <begin position="24"/>
        <end position="292"/>
    </location>
</feature>
<proteinExistence type="inferred from homology"/>
<evidence type="ECO:0000313" key="3">
    <source>
        <dbReference type="EMBL" id="MBJ7543732.1"/>
    </source>
</evidence>
<organism evidence="3 4">
    <name type="scientific">Rhodomicrobium udaipurense</name>
    <dbReference type="NCBI Taxonomy" id="1202716"/>
    <lineage>
        <taxon>Bacteria</taxon>
        <taxon>Pseudomonadati</taxon>
        <taxon>Pseudomonadota</taxon>
        <taxon>Alphaproteobacteria</taxon>
        <taxon>Hyphomicrobiales</taxon>
        <taxon>Hyphomicrobiaceae</taxon>
        <taxon>Rhodomicrobium</taxon>
    </lineage>
</organism>
<comment type="similarity">
    <text evidence="1">Belongs to the Omp25/RopB family.</text>
</comment>
<reference evidence="3 4" key="1">
    <citation type="submission" date="2020-12" db="EMBL/GenBank/DDBJ databases">
        <title>Revised draft genomes of Rhodomicrobium vannielii ATCC 17100 and Rhodomicrobium udaipurense JA643.</title>
        <authorList>
            <person name="Conners E.M."/>
            <person name="Davenport E.J."/>
            <person name="Bose A."/>
        </authorList>
    </citation>
    <scope>NUCLEOTIDE SEQUENCE [LARGE SCALE GENOMIC DNA]</scope>
    <source>
        <strain evidence="3 4">JA643</strain>
    </source>
</reference>
<feature type="signal peptide" evidence="2">
    <location>
        <begin position="1"/>
        <end position="23"/>
    </location>
</feature>
<evidence type="ECO:0000256" key="1">
    <source>
        <dbReference type="ARBA" id="ARBA00038306"/>
    </source>
</evidence>
<protein>
    <recommendedName>
        <fullName evidence="5">Porin</fullName>
    </recommendedName>
</protein>
<keyword evidence="4" id="KW-1185">Reference proteome</keyword>
<evidence type="ECO:0000256" key="2">
    <source>
        <dbReference type="SAM" id="SignalP"/>
    </source>
</evidence>
<dbReference type="Proteomes" id="UP000623250">
    <property type="component" value="Unassembled WGS sequence"/>
</dbReference>
<name>A0A8I1KJG5_9HYPH</name>
<accession>A0A8I1KJG5</accession>
<dbReference type="EMBL" id="JAEMUK010000016">
    <property type="protein sequence ID" value="MBJ7543732.1"/>
    <property type="molecule type" value="Genomic_DNA"/>
</dbReference>
<dbReference type="PANTHER" id="PTHR34001">
    <property type="entry name" value="BLL7405 PROTEIN"/>
    <property type="match status" value="1"/>
</dbReference>
<dbReference type="SUPFAM" id="SSF56925">
    <property type="entry name" value="OMPA-like"/>
    <property type="match status" value="1"/>
</dbReference>